<evidence type="ECO:0000256" key="7">
    <source>
        <dbReference type="SAM" id="Phobius"/>
    </source>
</evidence>
<accession>A0A6I8MYV5</accession>
<dbReference type="SUPFAM" id="SSF103473">
    <property type="entry name" value="MFS general substrate transporter"/>
    <property type="match status" value="1"/>
</dbReference>
<evidence type="ECO:0000256" key="3">
    <source>
        <dbReference type="ARBA" id="ARBA00022692"/>
    </source>
</evidence>
<comment type="similarity">
    <text evidence="2">Belongs to the NIPA family.</text>
</comment>
<feature type="transmembrane region" description="Helical" evidence="7">
    <location>
        <begin position="201"/>
        <end position="225"/>
    </location>
</feature>
<evidence type="ECO:0000313" key="8">
    <source>
        <dbReference type="Ensembl" id="ENSOANP00000033875.1"/>
    </source>
</evidence>
<dbReference type="Ensembl" id="ENSOANT00000074777.1">
    <property type="protein sequence ID" value="ENSOANP00000033875.1"/>
    <property type="gene ID" value="ENSOANG00000049265.1"/>
</dbReference>
<reference evidence="8 9" key="1">
    <citation type="journal article" date="2008" name="Nature">
        <title>Genome analysis of the platypus reveals unique signatures of evolution.</title>
        <authorList>
            <person name="Warren W.C."/>
            <person name="Hillier L.W."/>
            <person name="Marshall Graves J.A."/>
            <person name="Birney E."/>
            <person name="Ponting C.P."/>
            <person name="Grutzner F."/>
            <person name="Belov K."/>
            <person name="Miller W."/>
            <person name="Clarke L."/>
            <person name="Chinwalla A.T."/>
            <person name="Yang S.P."/>
            <person name="Heger A."/>
            <person name="Locke D.P."/>
            <person name="Miethke P."/>
            <person name="Waters P.D."/>
            <person name="Veyrunes F."/>
            <person name="Fulton L."/>
            <person name="Fulton B."/>
            <person name="Graves T."/>
            <person name="Wallis J."/>
            <person name="Puente X.S."/>
            <person name="Lopez-Otin C."/>
            <person name="Ordonez G.R."/>
            <person name="Eichler E.E."/>
            <person name="Chen L."/>
            <person name="Cheng Z."/>
            <person name="Deakin J.E."/>
            <person name="Alsop A."/>
            <person name="Thompson K."/>
            <person name="Kirby P."/>
            <person name="Papenfuss A.T."/>
            <person name="Wakefield M.J."/>
            <person name="Olender T."/>
            <person name="Lancet D."/>
            <person name="Huttley G.A."/>
            <person name="Smit A.F."/>
            <person name="Pask A."/>
            <person name="Temple-Smith P."/>
            <person name="Batzer M.A."/>
            <person name="Walker J.A."/>
            <person name="Konkel M.K."/>
            <person name="Harris R.S."/>
            <person name="Whittington C.M."/>
            <person name="Wong E.S."/>
            <person name="Gemmell N.J."/>
            <person name="Buschiazzo E."/>
            <person name="Vargas Jentzsch I.M."/>
            <person name="Merkel A."/>
            <person name="Schmitz J."/>
            <person name="Zemann A."/>
            <person name="Churakov G."/>
            <person name="Kriegs J.O."/>
            <person name="Brosius J."/>
            <person name="Murchison E.P."/>
            <person name="Sachidanandam R."/>
            <person name="Smith C."/>
            <person name="Hannon G.J."/>
            <person name="Tsend-Ayush E."/>
            <person name="McMillan D."/>
            <person name="Attenborough R."/>
            <person name="Rens W."/>
            <person name="Ferguson-Smith M."/>
            <person name="Lefevre C.M."/>
            <person name="Sharp J.A."/>
            <person name="Nicholas K.R."/>
            <person name="Ray D.A."/>
            <person name="Kube M."/>
            <person name="Reinhardt R."/>
            <person name="Pringle T.H."/>
            <person name="Taylor J."/>
            <person name="Jones R.C."/>
            <person name="Nixon B."/>
            <person name="Dacheux J.L."/>
            <person name="Niwa H."/>
            <person name="Sekita Y."/>
            <person name="Huang X."/>
            <person name="Stark A."/>
            <person name="Kheradpour P."/>
            <person name="Kellis M."/>
            <person name="Flicek P."/>
            <person name="Chen Y."/>
            <person name="Webber C."/>
            <person name="Hardison R."/>
            <person name="Nelson J."/>
            <person name="Hallsworth-Pepin K."/>
            <person name="Delehaunty K."/>
            <person name="Markovic C."/>
            <person name="Minx P."/>
            <person name="Feng Y."/>
            <person name="Kremitzki C."/>
            <person name="Mitreva M."/>
            <person name="Glasscock J."/>
            <person name="Wylie T."/>
            <person name="Wohldmann P."/>
            <person name="Thiru P."/>
            <person name="Nhan M.N."/>
            <person name="Pohl C.S."/>
            <person name="Smith S.M."/>
            <person name="Hou S."/>
            <person name="Nefedov M."/>
            <person name="de Jong P.J."/>
            <person name="Renfree M.B."/>
            <person name="Mardis E.R."/>
            <person name="Wilson R.K."/>
        </authorList>
    </citation>
    <scope>NUCLEOTIDE SEQUENCE [LARGE SCALE GENOMIC DNA]</scope>
    <source>
        <strain evidence="8 9">Glennie</strain>
    </source>
</reference>
<feature type="transmembrane region" description="Helical" evidence="7">
    <location>
        <begin position="36"/>
        <end position="57"/>
    </location>
</feature>
<dbReference type="OrthoDB" id="165382at2759"/>
<keyword evidence="3 7" id="KW-0812">Transmembrane</keyword>
<dbReference type="OMA" id="HLQQSFI"/>
<dbReference type="GO" id="GO:0015693">
    <property type="term" value="P:magnesium ion transport"/>
    <property type="evidence" value="ECO:0000318"/>
    <property type="project" value="GO_Central"/>
</dbReference>
<dbReference type="CTD" id="79815"/>
<feature type="transmembrane region" description="Helical" evidence="7">
    <location>
        <begin position="106"/>
        <end position="125"/>
    </location>
</feature>
<keyword evidence="4 7" id="KW-1133">Transmembrane helix</keyword>
<evidence type="ECO:0000313" key="9">
    <source>
        <dbReference type="Proteomes" id="UP000002279"/>
    </source>
</evidence>
<name>A0A6I8MYV5_ORNAN</name>
<feature type="transmembrane region" description="Helical" evidence="7">
    <location>
        <begin position="167"/>
        <end position="189"/>
    </location>
</feature>
<dbReference type="Pfam" id="PF05653">
    <property type="entry name" value="Mg_trans_NIPA"/>
    <property type="match status" value="1"/>
</dbReference>
<reference evidence="8" key="3">
    <citation type="submission" date="2025-09" db="UniProtKB">
        <authorList>
            <consortium name="Ensembl"/>
        </authorList>
    </citation>
    <scope>IDENTIFICATION</scope>
    <source>
        <strain evidence="8">Glennie</strain>
    </source>
</reference>
<dbReference type="PANTHER" id="PTHR12570">
    <property type="match status" value="1"/>
</dbReference>
<evidence type="ECO:0000256" key="6">
    <source>
        <dbReference type="SAM" id="MobiDB-lite"/>
    </source>
</evidence>
<dbReference type="PANTHER" id="PTHR12570:SF16">
    <property type="entry name" value="NIPA-LIKE PROTEIN 2"/>
    <property type="match status" value="1"/>
</dbReference>
<evidence type="ECO:0000256" key="5">
    <source>
        <dbReference type="ARBA" id="ARBA00023136"/>
    </source>
</evidence>
<dbReference type="Proteomes" id="UP000002279">
    <property type="component" value="Chromosome 4"/>
</dbReference>
<organism evidence="8 9">
    <name type="scientific">Ornithorhynchus anatinus</name>
    <name type="common">Duckbill platypus</name>
    <dbReference type="NCBI Taxonomy" id="9258"/>
    <lineage>
        <taxon>Eukaryota</taxon>
        <taxon>Metazoa</taxon>
        <taxon>Chordata</taxon>
        <taxon>Craniata</taxon>
        <taxon>Vertebrata</taxon>
        <taxon>Euteleostomi</taxon>
        <taxon>Mammalia</taxon>
        <taxon>Monotremata</taxon>
        <taxon>Ornithorhynchidae</taxon>
        <taxon>Ornithorhynchus</taxon>
    </lineage>
</organism>
<feature type="compositionally biased region" description="Basic and acidic residues" evidence="6">
    <location>
        <begin position="362"/>
        <end position="381"/>
    </location>
</feature>
<sequence>MVPSEAAADLAGNFSYGARGAGNGSLSGPWYGRNQIHLFGVLLAVAGNLVISISLSIQKCSHLRLLNQENRRPHYQSVMWWCGSLLMVVGELGNFIAYGFAPVTLIAPLGSVAVMGSAVISVLFLKENLRSSDFLGVTLTIAGLYLLVTFAPTITQDITARKIQTSFVSWQFLVYVILEIIAFCVLLYFYKRKGLKHIVILLMLVALLGSMTVISVKAVSGMIAFSVIKQIQLTYPIFYVMLIIMVASCVFQVKFLHHAMQVYSATTVVPLNLVFFTTSAIIAGIVFYGEFRGAAVLNVFVFLFGCFLSFLGVFFITRDRKKEQLKDSYIDFGHNPGKQMLDKIQLDSNGLSYGTLPSEGDSVVHSHRPETKEDVEQEHPL</sequence>
<feature type="transmembrane region" description="Helical" evidence="7">
    <location>
        <begin position="134"/>
        <end position="155"/>
    </location>
</feature>
<feature type="transmembrane region" description="Helical" evidence="7">
    <location>
        <begin position="268"/>
        <end position="289"/>
    </location>
</feature>
<dbReference type="InterPro" id="IPR037185">
    <property type="entry name" value="EmrE-like"/>
</dbReference>
<feature type="transmembrane region" description="Helical" evidence="7">
    <location>
        <begin position="237"/>
        <end position="256"/>
    </location>
</feature>
<evidence type="ECO:0000256" key="4">
    <source>
        <dbReference type="ARBA" id="ARBA00022989"/>
    </source>
</evidence>
<dbReference type="InterPro" id="IPR008521">
    <property type="entry name" value="Mg_trans_NIPA"/>
</dbReference>
<dbReference type="GO" id="GO:0015095">
    <property type="term" value="F:magnesium ion transmembrane transporter activity"/>
    <property type="evidence" value="ECO:0007669"/>
    <property type="project" value="InterPro"/>
</dbReference>
<feature type="transmembrane region" description="Helical" evidence="7">
    <location>
        <begin position="295"/>
        <end position="316"/>
    </location>
</feature>
<evidence type="ECO:0000256" key="1">
    <source>
        <dbReference type="ARBA" id="ARBA00004141"/>
    </source>
</evidence>
<proteinExistence type="inferred from homology"/>
<dbReference type="GeneTree" id="ENSGT00940000159321"/>
<dbReference type="InParanoid" id="A0A6I8MYV5"/>
<dbReference type="FunCoup" id="A0A6I8MYV5">
    <property type="interactions" value="71"/>
</dbReference>
<gene>
    <name evidence="8" type="primary">NIPAL2</name>
</gene>
<keyword evidence="9" id="KW-1185">Reference proteome</keyword>
<comment type="subcellular location">
    <subcellularLocation>
        <location evidence="1">Membrane</location>
        <topology evidence="1">Multi-pass membrane protein</topology>
    </subcellularLocation>
</comment>
<feature type="region of interest" description="Disordered" evidence="6">
    <location>
        <begin position="355"/>
        <end position="381"/>
    </location>
</feature>
<dbReference type="KEGG" id="oaa:100090401"/>
<reference evidence="8" key="2">
    <citation type="submission" date="2025-08" db="UniProtKB">
        <authorList>
            <consortium name="Ensembl"/>
        </authorList>
    </citation>
    <scope>IDENTIFICATION</scope>
    <source>
        <strain evidence="8">Glennie</strain>
    </source>
</reference>
<dbReference type="GeneID" id="100090401"/>
<evidence type="ECO:0000256" key="2">
    <source>
        <dbReference type="ARBA" id="ARBA00007230"/>
    </source>
</evidence>
<protein>
    <submittedName>
        <fullName evidence="8">NIPA like domain containing 2</fullName>
    </submittedName>
</protein>
<dbReference type="SUPFAM" id="SSF103481">
    <property type="entry name" value="Multidrug resistance efflux transporter EmrE"/>
    <property type="match status" value="1"/>
</dbReference>
<dbReference type="AlphaFoldDB" id="A0A6I8MYV5"/>
<dbReference type="RefSeq" id="XP_028917873.1">
    <property type="nucleotide sequence ID" value="XM_029062040.2"/>
</dbReference>
<dbReference type="InterPro" id="IPR036259">
    <property type="entry name" value="MFS_trans_sf"/>
</dbReference>
<keyword evidence="5 7" id="KW-0472">Membrane</keyword>
<feature type="transmembrane region" description="Helical" evidence="7">
    <location>
        <begin position="78"/>
        <end position="100"/>
    </location>
</feature>
<dbReference type="Bgee" id="ENSOANG00000049265">
    <property type="expression patterns" value="Expressed in liver and 7 other cell types or tissues"/>
</dbReference>
<dbReference type="GO" id="GO:0016020">
    <property type="term" value="C:membrane"/>
    <property type="evidence" value="ECO:0000318"/>
    <property type="project" value="GO_Central"/>
</dbReference>